<evidence type="ECO:0000256" key="5">
    <source>
        <dbReference type="ARBA" id="ARBA00022741"/>
    </source>
</evidence>
<evidence type="ECO:0000256" key="7">
    <source>
        <dbReference type="ARBA" id="ARBA00022840"/>
    </source>
</evidence>
<dbReference type="Proteomes" id="UP000596660">
    <property type="component" value="Unplaced"/>
</dbReference>
<dbReference type="PROSITE" id="PS51847">
    <property type="entry name" value="SMP"/>
    <property type="match status" value="1"/>
</dbReference>
<keyword evidence="13" id="KW-0812">Transmembrane</keyword>
<keyword evidence="4" id="KW-0808">Transferase</keyword>
<dbReference type="SUPFAM" id="SSF56112">
    <property type="entry name" value="Protein kinase-like (PK-like)"/>
    <property type="match status" value="1"/>
</dbReference>
<dbReference type="Gene3D" id="2.60.40.150">
    <property type="entry name" value="C2 domain"/>
    <property type="match status" value="1"/>
</dbReference>
<dbReference type="Pfam" id="PF07859">
    <property type="entry name" value="Abhydrolase_3"/>
    <property type="match status" value="1"/>
</dbReference>
<dbReference type="GO" id="GO:0016020">
    <property type="term" value="C:membrane"/>
    <property type="evidence" value="ECO:0007669"/>
    <property type="project" value="UniProtKB-SubCell"/>
</dbReference>
<dbReference type="EnsemblPlants" id="AUR62042744-RA">
    <property type="protein sequence ID" value="AUR62042744-RA:cds"/>
    <property type="gene ID" value="AUR62042744"/>
</dbReference>
<dbReference type="SUPFAM" id="SSF49562">
    <property type="entry name" value="C2 domain (Calcium/lipid-binding domain, CaLB)"/>
    <property type="match status" value="1"/>
</dbReference>
<dbReference type="InterPro" id="IPR044576">
    <property type="entry name" value="At4g25390-like"/>
</dbReference>
<keyword evidence="6" id="KW-0418">Kinase</keyword>
<dbReference type="InterPro" id="IPR011009">
    <property type="entry name" value="Kinase-like_dom_sf"/>
</dbReference>
<keyword evidence="8" id="KW-0445">Lipid transport</keyword>
<dbReference type="Gene3D" id="1.10.510.10">
    <property type="entry name" value="Transferase(Phosphotransferase) domain 1"/>
    <property type="match status" value="2"/>
</dbReference>
<dbReference type="InterPro" id="IPR029058">
    <property type="entry name" value="AB_hydrolase_fold"/>
</dbReference>
<evidence type="ECO:0000256" key="12">
    <source>
        <dbReference type="SAM" id="MobiDB-lite"/>
    </source>
</evidence>
<dbReference type="GO" id="GO:0004672">
    <property type="term" value="F:protein kinase activity"/>
    <property type="evidence" value="ECO:0007669"/>
    <property type="project" value="InterPro"/>
</dbReference>
<dbReference type="InterPro" id="IPR008271">
    <property type="entry name" value="Ser/Thr_kinase_AS"/>
</dbReference>
<dbReference type="CDD" id="cd21677">
    <property type="entry name" value="SMP_SYT"/>
    <property type="match status" value="1"/>
</dbReference>
<dbReference type="GO" id="GO:0006869">
    <property type="term" value="P:lipid transport"/>
    <property type="evidence" value="ECO:0007669"/>
    <property type="project" value="UniProtKB-KW"/>
</dbReference>
<dbReference type="InterPro" id="IPR017441">
    <property type="entry name" value="Protein_kinase_ATP_BS"/>
</dbReference>
<dbReference type="PANTHER" id="PTHR46821:SF2">
    <property type="entry name" value="OS03G0251700 PROTEIN"/>
    <property type="match status" value="1"/>
</dbReference>
<dbReference type="InterPro" id="IPR031468">
    <property type="entry name" value="SMP_LBD"/>
</dbReference>
<evidence type="ECO:0000256" key="13">
    <source>
        <dbReference type="SAM" id="Phobius"/>
    </source>
</evidence>
<dbReference type="CDD" id="cd00030">
    <property type="entry name" value="C2"/>
    <property type="match status" value="1"/>
</dbReference>
<proteinExistence type="inferred from homology"/>
<evidence type="ECO:0000256" key="4">
    <source>
        <dbReference type="ARBA" id="ARBA00022679"/>
    </source>
</evidence>
<evidence type="ECO:0000259" key="14">
    <source>
        <dbReference type="PROSITE" id="PS50004"/>
    </source>
</evidence>
<reference evidence="17" key="2">
    <citation type="submission" date="2021-03" db="UniProtKB">
        <authorList>
            <consortium name="EnsemblPlants"/>
        </authorList>
    </citation>
    <scope>IDENTIFICATION</scope>
</reference>
<comment type="similarity">
    <text evidence="2">Belongs to the 'GDXG' lipolytic enzyme family.</text>
</comment>
<feature type="domain" description="SMP-LTD" evidence="16">
    <location>
        <begin position="112"/>
        <end position="335"/>
    </location>
</feature>
<feature type="transmembrane region" description="Helical" evidence="13">
    <location>
        <begin position="36"/>
        <end position="57"/>
    </location>
</feature>
<dbReference type="PROSITE" id="PS50011">
    <property type="entry name" value="PROTEIN_KINASE_DOM"/>
    <property type="match status" value="1"/>
</dbReference>
<dbReference type="SMART" id="SM00239">
    <property type="entry name" value="C2"/>
    <property type="match status" value="1"/>
</dbReference>
<keyword evidence="10 13" id="KW-0472">Membrane</keyword>
<evidence type="ECO:0000256" key="6">
    <source>
        <dbReference type="ARBA" id="ARBA00022777"/>
    </source>
</evidence>
<evidence type="ECO:0000256" key="9">
    <source>
        <dbReference type="ARBA" id="ARBA00023121"/>
    </source>
</evidence>
<dbReference type="PROSITE" id="PS00107">
    <property type="entry name" value="PROTEIN_KINASE_ATP"/>
    <property type="match status" value="1"/>
</dbReference>
<evidence type="ECO:0000256" key="1">
    <source>
        <dbReference type="ARBA" id="ARBA00004370"/>
    </source>
</evidence>
<feature type="binding site" evidence="11">
    <location>
        <position position="614"/>
    </location>
    <ligand>
        <name>ATP</name>
        <dbReference type="ChEBI" id="CHEBI:30616"/>
    </ligand>
</feature>
<keyword evidence="13" id="KW-1133">Transmembrane helix</keyword>
<feature type="region of interest" description="Disordered" evidence="12">
    <location>
        <begin position="523"/>
        <end position="567"/>
    </location>
</feature>
<feature type="compositionally biased region" description="Basic residues" evidence="12">
    <location>
        <begin position="875"/>
        <end position="886"/>
    </location>
</feature>
<dbReference type="GO" id="GO:0008289">
    <property type="term" value="F:lipid binding"/>
    <property type="evidence" value="ECO:0007669"/>
    <property type="project" value="UniProtKB-KW"/>
</dbReference>
<evidence type="ECO:0000256" key="8">
    <source>
        <dbReference type="ARBA" id="ARBA00023055"/>
    </source>
</evidence>
<keyword evidence="7 11" id="KW-0067">ATP-binding</keyword>
<name>A0A803N9W0_CHEQI</name>
<evidence type="ECO:0000259" key="16">
    <source>
        <dbReference type="PROSITE" id="PS51847"/>
    </source>
</evidence>
<feature type="domain" description="C2" evidence="14">
    <location>
        <begin position="333"/>
        <end position="451"/>
    </location>
</feature>
<dbReference type="Pfam" id="PF00168">
    <property type="entry name" value="C2"/>
    <property type="match status" value="1"/>
</dbReference>
<dbReference type="InterPro" id="IPR000008">
    <property type="entry name" value="C2_dom"/>
</dbReference>
<keyword evidence="3" id="KW-0813">Transport</keyword>
<evidence type="ECO:0000259" key="15">
    <source>
        <dbReference type="PROSITE" id="PS50011"/>
    </source>
</evidence>
<sequence>MGLISGMMLGVIVGIGLMAGWHRMMQHRSNKRIAKVEHLAFYIFWVLFCFFLIRGIVFDRLEAETANVYTSPNLALAGNLKAADIKVLASLGREELKKICGESFPEWISFPVFEQVKWLNKQLNKLWPYIADAAELIIRESVEPLLEQYRPPGITSMKFTKLTLGTVAPKIEVPPIAVEGNDIDGDVVRERFWDLCTPSGFLDNYASSFVKSGIRVQSFQKSQIVMDIDLRWGGDPNIIIGVEAALVASIPIQFKDLQVFTVVRVIFQLAEEIPCISAVVVALLSDPKPRIDYTLKAVGGSLTALPGISDMIDDTVNTIVTDTLQWPHRIVVPIGGIPVDTSELELKPQGKLTVTVVKANDLKNKELIGKSDPYTVVHIRPLFKVKTKVVEDNLNPVWNETFEVIAEDKETQSLIIEVFDKDIGQDKKLGITKLPLFDLEPDSLKEVELRLTPSLDMTKVKDKKDRGTITLKVMYHPFNKEEQLAALEAEKMMAEEKKKMKEAGFGAVGSGLSKAGRFMGRTITGHSASRRSGSTTPLSQENGSMKSHRRTTPFDEEREAHRRRETPPELRRFSFALLRKSSSSFSLSHRLGQGGFGSVYRATLPNSGENVAVKVMETSGTIQGEREFHNEISFANRVISTVGSPFLVQVLGYSCGGGRRRVLTGENGGGGGGGERKLLVYELMVNGSLQEKLLDSKCVELSIWEKRYKVILDVARALYYLHYNCGPTAVVHGDVKPSNVLLDEDFNAKLGDFGLATILDGVVKLEEEIGSIVETESVVTTVEVELSPATVGSNVMASPSDGFERASSLPESLVDKMSVERRVKDYVMEWIGSEIKKERPKSSDLIGGGIGIVAGLGCNGSGDVNVSGEKVEGKKVKKKSKKKKTGIKSSSGSELWWQRDEDFVAPERKKRRKSRGSLGSIDWWLDGLSGELRGGRKHSQDWASGEIPKSGGISSTPSMRGTVCYIAPEYGGGGQLSEKCDVYSFGVLVLVIISGRRPLQVLASPMSEFERANLVSWARQLAYNGKLLDLVDSSIQSLDKDQAMLCITIALLCLQRSPCKRPNMKEIVEMLTGEAEPPHLPFEFSPSPPSKFPFKSRKKARLTSSSFTATAFLPSGRPTENGVISKDVPLNPTKNTFLRIFRPAEIDSSNKLPVIIYFHGGGFVFYSAGTVFFHESCKRMSAAIPAVFVSVDYRLAPENRLPAAYDDAVEAILWVRDQAVSCGSSGEGSDPWLKECADFERCFLMGSSSGGNITYHAALRTLDHDLSPMKIEGLIINQAYFGGEERTDSELRLPDDKIVPLPANDVMWSLALPVGADRNHEFCNPMVENAYTDKIGRLPRVLVNGYGGDPLVDRQKEFAKMLESRGVHVVADFDEGGHHAVELFVPEKAQALVDKVKNFVGSNISLRSIM</sequence>
<feature type="transmembrane region" description="Helical" evidence="13">
    <location>
        <begin position="6"/>
        <end position="24"/>
    </location>
</feature>
<feature type="domain" description="Protein kinase" evidence="15">
    <location>
        <begin position="585"/>
        <end position="1082"/>
    </location>
</feature>
<reference evidence="17" key="1">
    <citation type="journal article" date="2017" name="Nature">
        <title>The genome of Chenopodium quinoa.</title>
        <authorList>
            <person name="Jarvis D.E."/>
            <person name="Ho Y.S."/>
            <person name="Lightfoot D.J."/>
            <person name="Schmoeckel S.M."/>
            <person name="Li B."/>
            <person name="Borm T.J.A."/>
            <person name="Ohyanagi H."/>
            <person name="Mineta K."/>
            <person name="Michell C.T."/>
            <person name="Saber N."/>
            <person name="Kharbatia N.M."/>
            <person name="Rupper R.R."/>
            <person name="Sharp A.R."/>
            <person name="Dally N."/>
            <person name="Boughton B.A."/>
            <person name="Woo Y.H."/>
            <person name="Gao G."/>
            <person name="Schijlen E.G.W.M."/>
            <person name="Guo X."/>
            <person name="Momin A.A."/>
            <person name="Negrao S."/>
            <person name="Al-Babili S."/>
            <person name="Gehring C."/>
            <person name="Roessner U."/>
            <person name="Jung C."/>
            <person name="Murphy K."/>
            <person name="Arold S.T."/>
            <person name="Gojobori T."/>
            <person name="van der Linden C.G."/>
            <person name="van Loo E.N."/>
            <person name="Jellen E.N."/>
            <person name="Maughan P.J."/>
            <person name="Tester M."/>
        </authorList>
    </citation>
    <scope>NUCLEOTIDE SEQUENCE [LARGE SCALE GENOMIC DNA]</scope>
    <source>
        <strain evidence="17">cv. PI 614886</strain>
    </source>
</reference>
<keyword evidence="5 11" id="KW-0547">Nucleotide-binding</keyword>
<accession>A0A803N9W0</accession>
<dbReference type="InterPro" id="IPR013094">
    <property type="entry name" value="AB_hydrolase_3"/>
</dbReference>
<dbReference type="GO" id="GO:0016787">
    <property type="term" value="F:hydrolase activity"/>
    <property type="evidence" value="ECO:0007669"/>
    <property type="project" value="InterPro"/>
</dbReference>
<evidence type="ECO:0000256" key="2">
    <source>
        <dbReference type="ARBA" id="ARBA00010515"/>
    </source>
</evidence>
<dbReference type="FunFam" id="2.60.40.150:FF:000130">
    <property type="entry name" value="synaptotagmin-4 isoform X1"/>
    <property type="match status" value="1"/>
</dbReference>
<organism evidence="17 18">
    <name type="scientific">Chenopodium quinoa</name>
    <name type="common">Quinoa</name>
    <dbReference type="NCBI Taxonomy" id="63459"/>
    <lineage>
        <taxon>Eukaryota</taxon>
        <taxon>Viridiplantae</taxon>
        <taxon>Streptophyta</taxon>
        <taxon>Embryophyta</taxon>
        <taxon>Tracheophyta</taxon>
        <taxon>Spermatophyta</taxon>
        <taxon>Magnoliopsida</taxon>
        <taxon>eudicotyledons</taxon>
        <taxon>Gunneridae</taxon>
        <taxon>Pentapetalae</taxon>
        <taxon>Caryophyllales</taxon>
        <taxon>Chenopodiaceae</taxon>
        <taxon>Chenopodioideae</taxon>
        <taxon>Atripliceae</taxon>
        <taxon>Chenopodium</taxon>
    </lineage>
</organism>
<dbReference type="InterPro" id="IPR035892">
    <property type="entry name" value="C2_domain_sf"/>
</dbReference>
<keyword evidence="9" id="KW-0446">Lipid-binding</keyword>
<evidence type="ECO:0000256" key="10">
    <source>
        <dbReference type="ARBA" id="ARBA00023136"/>
    </source>
</evidence>
<evidence type="ECO:0000256" key="11">
    <source>
        <dbReference type="PROSITE-ProRule" id="PRU10141"/>
    </source>
</evidence>
<dbReference type="SMART" id="SM00220">
    <property type="entry name" value="S_TKc"/>
    <property type="match status" value="1"/>
</dbReference>
<dbReference type="GO" id="GO:0005524">
    <property type="term" value="F:ATP binding"/>
    <property type="evidence" value="ECO:0007669"/>
    <property type="project" value="UniProtKB-UniRule"/>
</dbReference>
<comment type="subcellular location">
    <subcellularLocation>
        <location evidence="1">Membrane</location>
    </subcellularLocation>
</comment>
<dbReference type="PROSITE" id="PS50004">
    <property type="entry name" value="C2"/>
    <property type="match status" value="1"/>
</dbReference>
<evidence type="ECO:0000313" key="18">
    <source>
        <dbReference type="Proteomes" id="UP000596660"/>
    </source>
</evidence>
<evidence type="ECO:0000256" key="3">
    <source>
        <dbReference type="ARBA" id="ARBA00022448"/>
    </source>
</evidence>
<dbReference type="SUPFAM" id="SSF53474">
    <property type="entry name" value="alpha/beta-Hydrolases"/>
    <property type="match status" value="1"/>
</dbReference>
<dbReference type="Gene3D" id="3.40.50.1820">
    <property type="entry name" value="alpha/beta hydrolase"/>
    <property type="match status" value="1"/>
</dbReference>
<feature type="region of interest" description="Disordered" evidence="12">
    <location>
        <begin position="865"/>
        <end position="887"/>
    </location>
</feature>
<dbReference type="Gramene" id="AUR62042744-RA">
    <property type="protein sequence ID" value="AUR62042744-RA:cds"/>
    <property type="gene ID" value="AUR62042744"/>
</dbReference>
<protein>
    <submittedName>
        <fullName evidence="17">Uncharacterized protein</fullName>
    </submittedName>
</protein>
<dbReference type="InterPro" id="IPR000719">
    <property type="entry name" value="Prot_kinase_dom"/>
</dbReference>
<feature type="compositionally biased region" description="Polar residues" evidence="12">
    <location>
        <begin position="524"/>
        <end position="545"/>
    </location>
</feature>
<keyword evidence="18" id="KW-1185">Reference proteome</keyword>
<dbReference type="PANTHER" id="PTHR46821">
    <property type="entry name" value="OS07G0586332 PROTEIN"/>
    <property type="match status" value="1"/>
</dbReference>
<feature type="compositionally biased region" description="Basic and acidic residues" evidence="12">
    <location>
        <begin position="552"/>
        <end position="567"/>
    </location>
</feature>
<evidence type="ECO:0000313" key="17">
    <source>
        <dbReference type="EnsemblPlants" id="AUR62042744-RA:cds"/>
    </source>
</evidence>
<dbReference type="Pfam" id="PF00069">
    <property type="entry name" value="Pkinase"/>
    <property type="match status" value="1"/>
</dbReference>
<dbReference type="PROSITE" id="PS00108">
    <property type="entry name" value="PROTEIN_KINASE_ST"/>
    <property type="match status" value="1"/>
</dbReference>